<dbReference type="SUPFAM" id="SSF56112">
    <property type="entry name" value="Protein kinase-like (PK-like)"/>
    <property type="match status" value="1"/>
</dbReference>
<dbReference type="GO" id="GO:0000045">
    <property type="term" value="P:autophagosome assembly"/>
    <property type="evidence" value="ECO:0007669"/>
    <property type="project" value="TreeGrafter"/>
</dbReference>
<dbReference type="InterPro" id="IPR045269">
    <property type="entry name" value="Atg1-like"/>
</dbReference>
<gene>
    <name evidence="15" type="ORF">CC80DRAFT_505484</name>
</gene>
<protein>
    <recommendedName>
        <fullName evidence="2">non-specific serine/threonine protein kinase</fullName>
        <ecNumber evidence="2">2.7.11.1</ecNumber>
    </recommendedName>
    <alternativeName>
        <fullName evidence="9">Autophagy-related protein 1</fullName>
    </alternativeName>
</protein>
<dbReference type="PROSITE" id="PS50011">
    <property type="entry name" value="PROTEIN_KINASE_DOM"/>
    <property type="match status" value="1"/>
</dbReference>
<dbReference type="EC" id="2.7.11.1" evidence="2"/>
<evidence type="ECO:0000256" key="11">
    <source>
        <dbReference type="ARBA" id="ARBA00048679"/>
    </source>
</evidence>
<keyword evidence="8" id="KW-0072">Autophagy</keyword>
<evidence type="ECO:0000256" key="2">
    <source>
        <dbReference type="ARBA" id="ARBA00012513"/>
    </source>
</evidence>
<keyword evidence="6 15" id="KW-0418">Kinase</keyword>
<evidence type="ECO:0000256" key="6">
    <source>
        <dbReference type="ARBA" id="ARBA00022777"/>
    </source>
</evidence>
<evidence type="ECO:0000256" key="8">
    <source>
        <dbReference type="ARBA" id="ARBA00023006"/>
    </source>
</evidence>
<keyword evidence="3 13" id="KW-0723">Serine/threonine-protein kinase</keyword>
<dbReference type="GO" id="GO:0042594">
    <property type="term" value="P:response to starvation"/>
    <property type="evidence" value="ECO:0007669"/>
    <property type="project" value="TreeGrafter"/>
</dbReference>
<dbReference type="InterPro" id="IPR000719">
    <property type="entry name" value="Prot_kinase_dom"/>
</dbReference>
<comment type="similarity">
    <text evidence="13">Belongs to the protein kinase superfamily.</text>
</comment>
<dbReference type="GO" id="GO:0004674">
    <property type="term" value="F:protein serine/threonine kinase activity"/>
    <property type="evidence" value="ECO:0007669"/>
    <property type="project" value="UniProtKB-KW"/>
</dbReference>
<comment type="subcellular location">
    <subcellularLocation>
        <location evidence="1">Preautophagosomal structure membrane</location>
        <topology evidence="1">Peripheral membrane protein</topology>
    </subcellularLocation>
</comment>
<keyword evidence="7 12" id="KW-0067">ATP-binding</keyword>
<dbReference type="OrthoDB" id="4062651at2759"/>
<organism evidence="15 16">
    <name type="scientific">Byssothecium circinans</name>
    <dbReference type="NCBI Taxonomy" id="147558"/>
    <lineage>
        <taxon>Eukaryota</taxon>
        <taxon>Fungi</taxon>
        <taxon>Dikarya</taxon>
        <taxon>Ascomycota</taxon>
        <taxon>Pezizomycotina</taxon>
        <taxon>Dothideomycetes</taxon>
        <taxon>Pleosporomycetidae</taxon>
        <taxon>Pleosporales</taxon>
        <taxon>Massarineae</taxon>
        <taxon>Massarinaceae</taxon>
        <taxon>Byssothecium</taxon>
    </lineage>
</organism>
<keyword evidence="16" id="KW-1185">Reference proteome</keyword>
<dbReference type="GO" id="GO:0005776">
    <property type="term" value="C:autophagosome"/>
    <property type="evidence" value="ECO:0007669"/>
    <property type="project" value="TreeGrafter"/>
</dbReference>
<dbReference type="EMBL" id="ML976994">
    <property type="protein sequence ID" value="KAF1955614.1"/>
    <property type="molecule type" value="Genomic_DNA"/>
</dbReference>
<dbReference type="GO" id="GO:0034045">
    <property type="term" value="C:phagophore assembly site membrane"/>
    <property type="evidence" value="ECO:0007669"/>
    <property type="project" value="UniProtKB-SubCell"/>
</dbReference>
<feature type="domain" description="Protein kinase" evidence="14">
    <location>
        <begin position="160"/>
        <end position="411"/>
    </location>
</feature>
<proteinExistence type="inferred from homology"/>
<comment type="catalytic activity">
    <reaction evidence="10">
        <text>L-threonyl-[protein] + ATP = O-phospho-L-threonyl-[protein] + ADP + H(+)</text>
        <dbReference type="Rhea" id="RHEA:46608"/>
        <dbReference type="Rhea" id="RHEA-COMP:11060"/>
        <dbReference type="Rhea" id="RHEA-COMP:11605"/>
        <dbReference type="ChEBI" id="CHEBI:15378"/>
        <dbReference type="ChEBI" id="CHEBI:30013"/>
        <dbReference type="ChEBI" id="CHEBI:30616"/>
        <dbReference type="ChEBI" id="CHEBI:61977"/>
        <dbReference type="ChEBI" id="CHEBI:456216"/>
        <dbReference type="EC" id="2.7.11.1"/>
    </reaction>
</comment>
<dbReference type="PROSITE" id="PS00108">
    <property type="entry name" value="PROTEIN_KINASE_ST"/>
    <property type="match status" value="1"/>
</dbReference>
<dbReference type="InterPro" id="IPR011009">
    <property type="entry name" value="Kinase-like_dom_sf"/>
</dbReference>
<dbReference type="PROSITE" id="PS00107">
    <property type="entry name" value="PROTEIN_KINASE_ATP"/>
    <property type="match status" value="1"/>
</dbReference>
<evidence type="ECO:0000256" key="1">
    <source>
        <dbReference type="ARBA" id="ARBA00004623"/>
    </source>
</evidence>
<dbReference type="AlphaFoldDB" id="A0A6A5TTI2"/>
<keyword evidence="5 12" id="KW-0547">Nucleotide-binding</keyword>
<evidence type="ECO:0000256" key="4">
    <source>
        <dbReference type="ARBA" id="ARBA00022679"/>
    </source>
</evidence>
<dbReference type="InterPro" id="IPR017441">
    <property type="entry name" value="Protein_kinase_ATP_BS"/>
</dbReference>
<dbReference type="GO" id="GO:0000422">
    <property type="term" value="P:autophagy of mitochondrion"/>
    <property type="evidence" value="ECO:0007669"/>
    <property type="project" value="TreeGrafter"/>
</dbReference>
<name>A0A6A5TTI2_9PLEO</name>
<dbReference type="GO" id="GO:0005829">
    <property type="term" value="C:cytosol"/>
    <property type="evidence" value="ECO:0007669"/>
    <property type="project" value="TreeGrafter"/>
</dbReference>
<feature type="binding site" evidence="12">
    <location>
        <position position="189"/>
    </location>
    <ligand>
        <name>ATP</name>
        <dbReference type="ChEBI" id="CHEBI:30616"/>
    </ligand>
</feature>
<evidence type="ECO:0000313" key="15">
    <source>
        <dbReference type="EMBL" id="KAF1955614.1"/>
    </source>
</evidence>
<dbReference type="Gene3D" id="1.10.510.10">
    <property type="entry name" value="Transferase(Phosphotransferase) domain 1"/>
    <property type="match status" value="1"/>
</dbReference>
<keyword evidence="4" id="KW-0808">Transferase</keyword>
<evidence type="ECO:0000256" key="13">
    <source>
        <dbReference type="RuleBase" id="RU000304"/>
    </source>
</evidence>
<evidence type="ECO:0000313" key="16">
    <source>
        <dbReference type="Proteomes" id="UP000800035"/>
    </source>
</evidence>
<dbReference type="Pfam" id="PF00069">
    <property type="entry name" value="Pkinase"/>
    <property type="match status" value="1"/>
</dbReference>
<evidence type="ECO:0000256" key="5">
    <source>
        <dbReference type="ARBA" id="ARBA00022741"/>
    </source>
</evidence>
<dbReference type="SMART" id="SM00220">
    <property type="entry name" value="S_TKc"/>
    <property type="match status" value="1"/>
</dbReference>
<evidence type="ECO:0000256" key="10">
    <source>
        <dbReference type="ARBA" id="ARBA00047899"/>
    </source>
</evidence>
<dbReference type="PANTHER" id="PTHR24348">
    <property type="entry name" value="SERINE/THREONINE-PROTEIN KINASE UNC-51-RELATED"/>
    <property type="match status" value="1"/>
</dbReference>
<sequence length="430" mass="47867">MHPKTLFHLVPANQDAHEALLDPDNKSFVSKSSFNNVPGLEVSYHVTSLPRGHVIARLGRDADLILSKSSPELPMSAIHVAFEINPTTHLVLLSRSITFDFDENVRSLKALAVQGYKESLEGLQQLPRSRSRPAESDVTEAHSWHVTRLNTARPVLQDVRDLRQDIGSGAYGTVYRAIDQVTGHAFAIKVVNLGTTGNIEAERALLHREIKVMERLKHENIIELLGHQYFRSMHPEIHIPLRSGSLKSLVPLLKSKYEPNQICFLFIEQMLCALDYLASKNLIHRDVKPENILYSRSSEGYLFQLADFGLALHQSLAITLCGTSYYSAPELWPQISGIYADQSPKMDVWSLYATIVAVYSNFTEFPPATNDYGVGLGLLKAKAATSNLEPMARLHPERRASAAQMLVHQFGGRGLTTARSKVTPIEADEG</sequence>
<evidence type="ECO:0000256" key="7">
    <source>
        <dbReference type="ARBA" id="ARBA00022840"/>
    </source>
</evidence>
<evidence type="ECO:0000256" key="9">
    <source>
        <dbReference type="ARBA" id="ARBA00030237"/>
    </source>
</evidence>
<evidence type="ECO:0000256" key="12">
    <source>
        <dbReference type="PROSITE-ProRule" id="PRU10141"/>
    </source>
</evidence>
<reference evidence="15" key="1">
    <citation type="journal article" date="2020" name="Stud. Mycol.">
        <title>101 Dothideomycetes genomes: a test case for predicting lifestyles and emergence of pathogens.</title>
        <authorList>
            <person name="Haridas S."/>
            <person name="Albert R."/>
            <person name="Binder M."/>
            <person name="Bloem J."/>
            <person name="Labutti K."/>
            <person name="Salamov A."/>
            <person name="Andreopoulos B."/>
            <person name="Baker S."/>
            <person name="Barry K."/>
            <person name="Bills G."/>
            <person name="Bluhm B."/>
            <person name="Cannon C."/>
            <person name="Castanera R."/>
            <person name="Culley D."/>
            <person name="Daum C."/>
            <person name="Ezra D."/>
            <person name="Gonzalez J."/>
            <person name="Henrissat B."/>
            <person name="Kuo A."/>
            <person name="Liang C."/>
            <person name="Lipzen A."/>
            <person name="Lutzoni F."/>
            <person name="Magnuson J."/>
            <person name="Mondo S."/>
            <person name="Nolan M."/>
            <person name="Ohm R."/>
            <person name="Pangilinan J."/>
            <person name="Park H.-J."/>
            <person name="Ramirez L."/>
            <person name="Alfaro M."/>
            <person name="Sun H."/>
            <person name="Tritt A."/>
            <person name="Yoshinaga Y."/>
            <person name="Zwiers L.-H."/>
            <person name="Turgeon B."/>
            <person name="Goodwin S."/>
            <person name="Spatafora J."/>
            <person name="Crous P."/>
            <person name="Grigoriev I."/>
        </authorList>
    </citation>
    <scope>NUCLEOTIDE SEQUENCE</scope>
    <source>
        <strain evidence="15">CBS 675.92</strain>
    </source>
</reference>
<dbReference type="GO" id="GO:0034727">
    <property type="term" value="P:piecemeal microautophagy of the nucleus"/>
    <property type="evidence" value="ECO:0007669"/>
    <property type="project" value="TreeGrafter"/>
</dbReference>
<dbReference type="Proteomes" id="UP000800035">
    <property type="component" value="Unassembled WGS sequence"/>
</dbReference>
<dbReference type="GO" id="GO:0005524">
    <property type="term" value="F:ATP binding"/>
    <property type="evidence" value="ECO:0007669"/>
    <property type="project" value="UniProtKB-UniRule"/>
</dbReference>
<dbReference type="PANTHER" id="PTHR24348:SF22">
    <property type="entry name" value="NON-SPECIFIC SERINE_THREONINE PROTEIN KINASE"/>
    <property type="match status" value="1"/>
</dbReference>
<dbReference type="GO" id="GO:0061709">
    <property type="term" value="P:reticulophagy"/>
    <property type="evidence" value="ECO:0007669"/>
    <property type="project" value="TreeGrafter"/>
</dbReference>
<dbReference type="GO" id="GO:0010506">
    <property type="term" value="P:regulation of autophagy"/>
    <property type="evidence" value="ECO:0007669"/>
    <property type="project" value="InterPro"/>
</dbReference>
<accession>A0A6A5TTI2</accession>
<evidence type="ECO:0000256" key="3">
    <source>
        <dbReference type="ARBA" id="ARBA00022527"/>
    </source>
</evidence>
<comment type="catalytic activity">
    <reaction evidence="11">
        <text>L-seryl-[protein] + ATP = O-phospho-L-seryl-[protein] + ADP + H(+)</text>
        <dbReference type="Rhea" id="RHEA:17989"/>
        <dbReference type="Rhea" id="RHEA-COMP:9863"/>
        <dbReference type="Rhea" id="RHEA-COMP:11604"/>
        <dbReference type="ChEBI" id="CHEBI:15378"/>
        <dbReference type="ChEBI" id="CHEBI:29999"/>
        <dbReference type="ChEBI" id="CHEBI:30616"/>
        <dbReference type="ChEBI" id="CHEBI:83421"/>
        <dbReference type="ChEBI" id="CHEBI:456216"/>
        <dbReference type="EC" id="2.7.11.1"/>
    </reaction>
</comment>
<evidence type="ECO:0000259" key="14">
    <source>
        <dbReference type="PROSITE" id="PS50011"/>
    </source>
</evidence>
<dbReference type="InterPro" id="IPR008271">
    <property type="entry name" value="Ser/Thr_kinase_AS"/>
</dbReference>